<proteinExistence type="predicted"/>
<sequence>YPLDLQFEEINSFSILCDNLMNHAYNAAEFKDQIKFVLLILYERLIGVVNYFLKLIVMDEIIKLIENYCKNDQELEKIKQLCKAENDSSMFDQKYKYHATLKGLKMCKFVKLFCAKEKYKFNFQDFYNNCHYFYSEEKELSLYRENFHLLDINISSRN</sequence>
<gene>
    <name evidence="1" type="ORF">SPELUC_LOCUS10715</name>
</gene>
<organism evidence="1 2">
    <name type="scientific">Cetraspora pellucida</name>
    <dbReference type="NCBI Taxonomy" id="1433469"/>
    <lineage>
        <taxon>Eukaryota</taxon>
        <taxon>Fungi</taxon>
        <taxon>Fungi incertae sedis</taxon>
        <taxon>Mucoromycota</taxon>
        <taxon>Glomeromycotina</taxon>
        <taxon>Glomeromycetes</taxon>
        <taxon>Diversisporales</taxon>
        <taxon>Gigasporaceae</taxon>
        <taxon>Cetraspora</taxon>
    </lineage>
</organism>
<comment type="caution">
    <text evidence="1">The sequence shown here is derived from an EMBL/GenBank/DDBJ whole genome shotgun (WGS) entry which is preliminary data.</text>
</comment>
<reference evidence="1" key="1">
    <citation type="submission" date="2021-06" db="EMBL/GenBank/DDBJ databases">
        <authorList>
            <person name="Kallberg Y."/>
            <person name="Tangrot J."/>
            <person name="Rosling A."/>
        </authorList>
    </citation>
    <scope>NUCLEOTIDE SEQUENCE</scope>
    <source>
        <strain evidence="1">28 12/20/2015</strain>
    </source>
</reference>
<keyword evidence="2" id="KW-1185">Reference proteome</keyword>
<feature type="non-terminal residue" evidence="1">
    <location>
        <position position="1"/>
    </location>
</feature>
<dbReference type="Proteomes" id="UP000789366">
    <property type="component" value="Unassembled WGS sequence"/>
</dbReference>
<protein>
    <submittedName>
        <fullName evidence="1">14216_t:CDS:1</fullName>
    </submittedName>
</protein>
<name>A0ACA9P3G7_9GLOM</name>
<evidence type="ECO:0000313" key="1">
    <source>
        <dbReference type="EMBL" id="CAG8690319.1"/>
    </source>
</evidence>
<dbReference type="EMBL" id="CAJVPW010020706">
    <property type="protein sequence ID" value="CAG8690319.1"/>
    <property type="molecule type" value="Genomic_DNA"/>
</dbReference>
<accession>A0ACA9P3G7</accession>
<evidence type="ECO:0000313" key="2">
    <source>
        <dbReference type="Proteomes" id="UP000789366"/>
    </source>
</evidence>